<accession>A0A2K9ZCQ0</accession>
<reference evidence="1 2" key="1">
    <citation type="submission" date="2017-11" db="EMBL/GenBank/DDBJ databases">
        <title>Complete genome of Rhizobium leguminosarum Norway, an ineffective micro-symbiont.</title>
        <authorList>
            <person name="Hoffrichter A."/>
            <person name="Liang J."/>
            <person name="Brachmann A."/>
            <person name="Marin M."/>
        </authorList>
    </citation>
    <scope>NUCLEOTIDE SEQUENCE [LARGE SCALE GENOMIC DNA]</scope>
    <source>
        <strain evidence="1 2">Norway</strain>
        <plasmid evidence="2">Plasmid prln1</plasmid>
    </source>
</reference>
<sequence>MLAPTNLWSEELMSLAMPMHEIGFVMFAESGRNGEIRMSARLKQRMPACAALSTV</sequence>
<gene>
    <name evidence="1" type="ORF">CUJ84_pRLN1000562</name>
</gene>
<dbReference type="Proteomes" id="UP000238523">
    <property type="component" value="Plasmid pRLN1"/>
</dbReference>
<evidence type="ECO:0000313" key="1">
    <source>
        <dbReference type="EMBL" id="AUW46022.1"/>
    </source>
</evidence>
<proteinExistence type="predicted"/>
<dbReference type="EMBL" id="CP025013">
    <property type="protein sequence ID" value="AUW46022.1"/>
    <property type="molecule type" value="Genomic_DNA"/>
</dbReference>
<geneLocation type="plasmid" evidence="2">
    <name>prln1</name>
</geneLocation>
<protein>
    <submittedName>
        <fullName evidence="1">Uncharacterized protein</fullName>
    </submittedName>
</protein>
<evidence type="ECO:0000313" key="2">
    <source>
        <dbReference type="Proteomes" id="UP000238523"/>
    </source>
</evidence>
<keyword evidence="1" id="KW-0614">Plasmid</keyword>
<dbReference type="AlphaFoldDB" id="A0A2K9ZCQ0"/>
<name>A0A2K9ZCQ0_RHILE</name>
<organism evidence="1 2">
    <name type="scientific">Rhizobium leguminosarum</name>
    <dbReference type="NCBI Taxonomy" id="384"/>
    <lineage>
        <taxon>Bacteria</taxon>
        <taxon>Pseudomonadati</taxon>
        <taxon>Pseudomonadota</taxon>
        <taxon>Alphaproteobacteria</taxon>
        <taxon>Hyphomicrobiales</taxon>
        <taxon>Rhizobiaceae</taxon>
        <taxon>Rhizobium/Agrobacterium group</taxon>
        <taxon>Rhizobium</taxon>
    </lineage>
</organism>